<dbReference type="InterPro" id="IPR000933">
    <property type="entry name" value="Glyco_hydro_29"/>
</dbReference>
<dbReference type="Gene3D" id="3.20.20.80">
    <property type="entry name" value="Glycosidases"/>
    <property type="match status" value="1"/>
</dbReference>
<sequence length="522" mass="58911">MLPASGGAEPVGPFRADWHSLADSYRIPQWFGDAKFGIWAHWSAQCVPERGDWYARQMYMQGNEIYEEHVKRYGHPSQFGFMQFDNMWKVDEWDPDRLMRLYKAAGAKYFVSLACHHDNFDTFNSTHHRWNAVNFGPKRDIVGEWAKAARRHGLRFGVSNHASHAWHWLQVAYGYDAVGPMKGVRYDAYRLRRQDGAGQWWAGLDPQELYTGPSMVIPDGVDTIEAMNAWHGAHDGQWIETPPPQNPAFVKNWLARCNQLTDRYQPDYVYFDDTGLPLGQAGLDAVAHYYNADWKRRAGAMEAVVTGKQLDPLQLKGIVQDVERGFADDLKPQPWQTCTCIGSWHYDRRIFERHGYVPAKAVIQRLCDTVSKNGNLLLSIPVRGNGAIDEDERKILEDLAAWMAVNGEAIFATRPWRVYGDGPTKVSGGSFGEQGFKGFTAADVRYTTKGQTLYAHVLDQPRESVVLAALADGARGQVQRIELLGQAGPLDYQRGPQGLTVRLPQSRPTFTPTLKILGEGLV</sequence>
<evidence type="ECO:0000256" key="5">
    <source>
        <dbReference type="ARBA" id="ARBA00022801"/>
    </source>
</evidence>
<evidence type="ECO:0000256" key="4">
    <source>
        <dbReference type="ARBA" id="ARBA00022729"/>
    </source>
</evidence>
<organism evidence="10 11">
    <name type="scientific">Phenylobacterium montanum</name>
    <dbReference type="NCBI Taxonomy" id="2823693"/>
    <lineage>
        <taxon>Bacteria</taxon>
        <taxon>Pseudomonadati</taxon>
        <taxon>Pseudomonadota</taxon>
        <taxon>Alphaproteobacteria</taxon>
        <taxon>Caulobacterales</taxon>
        <taxon>Caulobacteraceae</taxon>
        <taxon>Phenylobacterium</taxon>
    </lineage>
</organism>
<feature type="site" description="May be important for catalysis" evidence="7">
    <location>
        <position position="338"/>
    </location>
</feature>
<dbReference type="PIRSF" id="PIRSF001092">
    <property type="entry name" value="Alpha-L-fucosidase"/>
    <property type="match status" value="1"/>
</dbReference>
<keyword evidence="5" id="KW-0378">Hydrolase</keyword>
<keyword evidence="6" id="KW-0326">Glycosidase</keyword>
<protein>
    <recommendedName>
        <fullName evidence="3">alpha-L-fucosidase</fullName>
        <ecNumber evidence="3">3.2.1.51</ecNumber>
    </recommendedName>
</protein>
<dbReference type="Gene3D" id="2.60.40.1180">
    <property type="entry name" value="Golgi alpha-mannosidase II"/>
    <property type="match status" value="1"/>
</dbReference>
<gene>
    <name evidence="10" type="ORF">KCG34_10940</name>
</gene>
<dbReference type="RefSeq" id="WP_211940795.1">
    <property type="nucleotide sequence ID" value="NZ_CP073078.1"/>
</dbReference>
<dbReference type="KEGG" id="caul:KCG34_10940"/>
<proteinExistence type="inferred from homology"/>
<dbReference type="InterPro" id="IPR031919">
    <property type="entry name" value="Fucosidase_C"/>
</dbReference>
<feature type="domain" description="Glycoside hydrolase family 29 N-terminal" evidence="8">
    <location>
        <begin position="13"/>
        <end position="408"/>
    </location>
</feature>
<evidence type="ECO:0000259" key="9">
    <source>
        <dbReference type="Pfam" id="PF16757"/>
    </source>
</evidence>
<dbReference type="GO" id="GO:0005764">
    <property type="term" value="C:lysosome"/>
    <property type="evidence" value="ECO:0007669"/>
    <property type="project" value="TreeGrafter"/>
</dbReference>
<evidence type="ECO:0000256" key="3">
    <source>
        <dbReference type="ARBA" id="ARBA00012662"/>
    </source>
</evidence>
<reference evidence="10" key="1">
    <citation type="submission" date="2021-04" db="EMBL/GenBank/DDBJ databases">
        <title>The complete genome sequence of Caulobacter sp. S6.</title>
        <authorList>
            <person name="Tang Y."/>
            <person name="Ouyang W."/>
            <person name="Liu Q."/>
            <person name="Huang B."/>
            <person name="Guo Z."/>
            <person name="Lei P."/>
        </authorList>
    </citation>
    <scope>NUCLEOTIDE SEQUENCE</scope>
    <source>
        <strain evidence="10">S6</strain>
    </source>
</reference>
<dbReference type="PANTHER" id="PTHR10030">
    <property type="entry name" value="ALPHA-L-FUCOSIDASE"/>
    <property type="match status" value="1"/>
</dbReference>
<evidence type="ECO:0000256" key="6">
    <source>
        <dbReference type="ARBA" id="ARBA00023295"/>
    </source>
</evidence>
<comment type="similarity">
    <text evidence="2">Belongs to the glycosyl hydrolase 29 family.</text>
</comment>
<keyword evidence="11" id="KW-1185">Reference proteome</keyword>
<evidence type="ECO:0000313" key="10">
    <source>
        <dbReference type="EMBL" id="QUD90749.1"/>
    </source>
</evidence>
<dbReference type="Pfam" id="PF01120">
    <property type="entry name" value="Alpha_L_fucos"/>
    <property type="match status" value="1"/>
</dbReference>
<dbReference type="EMBL" id="CP073078">
    <property type="protein sequence ID" value="QUD90749.1"/>
    <property type="molecule type" value="Genomic_DNA"/>
</dbReference>
<evidence type="ECO:0000259" key="8">
    <source>
        <dbReference type="Pfam" id="PF01120"/>
    </source>
</evidence>
<dbReference type="EC" id="3.2.1.51" evidence="3"/>
<evidence type="ECO:0000256" key="1">
    <source>
        <dbReference type="ARBA" id="ARBA00004071"/>
    </source>
</evidence>
<dbReference type="GO" id="GO:0016139">
    <property type="term" value="P:glycoside catabolic process"/>
    <property type="evidence" value="ECO:0007669"/>
    <property type="project" value="TreeGrafter"/>
</dbReference>
<dbReference type="GO" id="GO:0004560">
    <property type="term" value="F:alpha-L-fucosidase activity"/>
    <property type="evidence" value="ECO:0007669"/>
    <property type="project" value="InterPro"/>
</dbReference>
<dbReference type="GO" id="GO:0006004">
    <property type="term" value="P:fucose metabolic process"/>
    <property type="evidence" value="ECO:0007669"/>
    <property type="project" value="InterPro"/>
</dbReference>
<keyword evidence="4" id="KW-0732">Signal</keyword>
<dbReference type="PANTHER" id="PTHR10030:SF37">
    <property type="entry name" value="ALPHA-L-FUCOSIDASE-RELATED"/>
    <property type="match status" value="1"/>
</dbReference>
<dbReference type="InterPro" id="IPR013780">
    <property type="entry name" value="Glyco_hydro_b"/>
</dbReference>
<feature type="domain" description="Alpha-L-fucosidase C-terminal" evidence="9">
    <location>
        <begin position="441"/>
        <end position="512"/>
    </location>
</feature>
<dbReference type="InterPro" id="IPR057739">
    <property type="entry name" value="Glyco_hydro_29_N"/>
</dbReference>
<evidence type="ECO:0000313" key="11">
    <source>
        <dbReference type="Proteomes" id="UP000676409"/>
    </source>
</evidence>
<dbReference type="Pfam" id="PF16757">
    <property type="entry name" value="Fucosidase_C"/>
    <property type="match status" value="1"/>
</dbReference>
<evidence type="ECO:0000256" key="7">
    <source>
        <dbReference type="PIRSR" id="PIRSR001092-1"/>
    </source>
</evidence>
<dbReference type="AlphaFoldDB" id="A0A975IXK9"/>
<comment type="function">
    <text evidence="1">Alpha-L-fucosidase is responsible for hydrolyzing the alpha-1,6-linked fucose joined to the reducing-end N-acetylglucosamine of the carbohydrate moieties of glycoproteins.</text>
</comment>
<dbReference type="SUPFAM" id="SSF51445">
    <property type="entry name" value="(Trans)glycosidases"/>
    <property type="match status" value="1"/>
</dbReference>
<name>A0A975IXK9_9CAUL</name>
<evidence type="ECO:0000256" key="2">
    <source>
        <dbReference type="ARBA" id="ARBA00007951"/>
    </source>
</evidence>
<accession>A0A975IXK9</accession>
<dbReference type="InterPro" id="IPR016286">
    <property type="entry name" value="FUC_metazoa-typ"/>
</dbReference>
<dbReference type="SMART" id="SM00812">
    <property type="entry name" value="Alpha_L_fucos"/>
    <property type="match status" value="1"/>
</dbReference>
<dbReference type="Proteomes" id="UP000676409">
    <property type="component" value="Chromosome"/>
</dbReference>
<dbReference type="InterPro" id="IPR017853">
    <property type="entry name" value="GH"/>
</dbReference>